<accession>A0ACC2GXR9</accession>
<dbReference type="Proteomes" id="UP001157502">
    <property type="component" value="Chromosome 8"/>
</dbReference>
<evidence type="ECO:0000313" key="2">
    <source>
        <dbReference type="Proteomes" id="UP001157502"/>
    </source>
</evidence>
<reference evidence="1" key="1">
    <citation type="submission" date="2021-05" db="EMBL/GenBank/DDBJ databases">
        <authorList>
            <person name="Pan Q."/>
            <person name="Jouanno E."/>
            <person name="Zahm M."/>
            <person name="Klopp C."/>
            <person name="Cabau C."/>
            <person name="Louis A."/>
            <person name="Berthelot C."/>
            <person name="Parey E."/>
            <person name="Roest Crollius H."/>
            <person name="Montfort J."/>
            <person name="Robinson-Rechavi M."/>
            <person name="Bouchez O."/>
            <person name="Lampietro C."/>
            <person name="Lopez Roques C."/>
            <person name="Donnadieu C."/>
            <person name="Postlethwait J."/>
            <person name="Bobe J."/>
            <person name="Dillon D."/>
            <person name="Chandos A."/>
            <person name="von Hippel F."/>
            <person name="Guiguen Y."/>
        </authorList>
    </citation>
    <scope>NUCLEOTIDE SEQUENCE</scope>
    <source>
        <strain evidence="1">YG-Jan2019</strain>
    </source>
</reference>
<proteinExistence type="predicted"/>
<gene>
    <name evidence="1" type="ORF">DPEC_G00102910</name>
</gene>
<sequence>MAPRRQDLARSPRISFQEFIGTDACQDARIMLTALRGEGSRGHSVPVRRRRAREREPGQCETSRSRVRLSHGPGDYDTPGCGERGGVETQRDWTTSR</sequence>
<protein>
    <submittedName>
        <fullName evidence="1">Uncharacterized protein</fullName>
    </submittedName>
</protein>
<name>A0ACC2GXR9_DALPE</name>
<evidence type="ECO:0000313" key="1">
    <source>
        <dbReference type="EMBL" id="KAJ8008256.1"/>
    </source>
</evidence>
<comment type="caution">
    <text evidence="1">The sequence shown here is derived from an EMBL/GenBank/DDBJ whole genome shotgun (WGS) entry which is preliminary data.</text>
</comment>
<organism evidence="1 2">
    <name type="scientific">Dallia pectoralis</name>
    <name type="common">Alaska blackfish</name>
    <dbReference type="NCBI Taxonomy" id="75939"/>
    <lineage>
        <taxon>Eukaryota</taxon>
        <taxon>Metazoa</taxon>
        <taxon>Chordata</taxon>
        <taxon>Craniata</taxon>
        <taxon>Vertebrata</taxon>
        <taxon>Euteleostomi</taxon>
        <taxon>Actinopterygii</taxon>
        <taxon>Neopterygii</taxon>
        <taxon>Teleostei</taxon>
        <taxon>Protacanthopterygii</taxon>
        <taxon>Esociformes</taxon>
        <taxon>Umbridae</taxon>
        <taxon>Dallia</taxon>
    </lineage>
</organism>
<keyword evidence="2" id="KW-1185">Reference proteome</keyword>
<dbReference type="EMBL" id="CM055735">
    <property type="protein sequence ID" value="KAJ8008256.1"/>
    <property type="molecule type" value="Genomic_DNA"/>
</dbReference>